<dbReference type="PROSITE" id="PS00376">
    <property type="entry name" value="ADOMET_SYNTHASE_1"/>
    <property type="match status" value="1"/>
</dbReference>
<dbReference type="UniPathway" id="UPA00315">
    <property type="reaction ID" value="UER00080"/>
</dbReference>
<comment type="pathway">
    <text evidence="3">Amino-acid biosynthesis; S-adenosyl-L-methionine biosynthesis; S-adenosyl-L-methionine from L-methionine: step 1/1.</text>
</comment>
<evidence type="ECO:0000256" key="11">
    <source>
        <dbReference type="ARBA" id="ARBA00022842"/>
    </source>
</evidence>
<evidence type="ECO:0000256" key="2">
    <source>
        <dbReference type="ARBA" id="ARBA00001958"/>
    </source>
</evidence>
<evidence type="ECO:0000256" key="9">
    <source>
        <dbReference type="ARBA" id="ARBA00022741"/>
    </source>
</evidence>
<evidence type="ECO:0000256" key="10">
    <source>
        <dbReference type="ARBA" id="ARBA00022840"/>
    </source>
</evidence>
<keyword evidence="11" id="KW-0460">Magnesium</keyword>
<evidence type="ECO:0000256" key="8">
    <source>
        <dbReference type="ARBA" id="ARBA00022723"/>
    </source>
</evidence>
<dbReference type="GO" id="GO:0006556">
    <property type="term" value="P:S-adenosylmethionine biosynthetic process"/>
    <property type="evidence" value="ECO:0007669"/>
    <property type="project" value="UniProtKB-UniPathway"/>
</dbReference>
<evidence type="ECO:0000256" key="4">
    <source>
        <dbReference type="ARBA" id="ARBA00009685"/>
    </source>
</evidence>
<dbReference type="GO" id="GO:0006730">
    <property type="term" value="P:one-carbon metabolic process"/>
    <property type="evidence" value="ECO:0007669"/>
    <property type="project" value="UniProtKB-KW"/>
</dbReference>
<dbReference type="EMBL" id="PFEU01000017">
    <property type="protein sequence ID" value="PJE76613.1"/>
    <property type="molecule type" value="Genomic_DNA"/>
</dbReference>
<comment type="cofactor">
    <cofactor evidence="2">
        <name>K(+)</name>
        <dbReference type="ChEBI" id="CHEBI:29103"/>
    </cofactor>
</comment>
<dbReference type="InterPro" id="IPR022628">
    <property type="entry name" value="S-AdoMet_synt_N"/>
</dbReference>
<evidence type="ECO:0000256" key="12">
    <source>
        <dbReference type="ARBA" id="ARBA00022958"/>
    </source>
</evidence>
<dbReference type="InterPro" id="IPR022629">
    <property type="entry name" value="S-AdoMet_synt_central"/>
</dbReference>
<gene>
    <name evidence="16" type="ORF">COV05_03455</name>
</gene>
<dbReference type="InterPro" id="IPR022636">
    <property type="entry name" value="S-AdoMet_synthetase_sfam"/>
</dbReference>
<dbReference type="PANTHER" id="PTHR11964">
    <property type="entry name" value="S-ADENOSYLMETHIONINE SYNTHETASE"/>
    <property type="match status" value="1"/>
</dbReference>
<protein>
    <recommendedName>
        <fullName evidence="5">methionine adenosyltransferase</fullName>
        <ecNumber evidence="5">2.5.1.6</ecNumber>
    </recommendedName>
</protein>
<feature type="domain" description="S-adenosylmethionine synthetase central" evidence="14">
    <location>
        <begin position="103"/>
        <end position="214"/>
    </location>
</feature>
<comment type="caution">
    <text evidence="16">The sequence shown here is derived from an EMBL/GenBank/DDBJ whole genome shotgun (WGS) entry which is preliminary data.</text>
</comment>
<evidence type="ECO:0000256" key="6">
    <source>
        <dbReference type="ARBA" id="ARBA00022563"/>
    </source>
</evidence>
<evidence type="ECO:0000256" key="1">
    <source>
        <dbReference type="ARBA" id="ARBA00001946"/>
    </source>
</evidence>
<evidence type="ECO:0000313" key="17">
    <source>
        <dbReference type="Proteomes" id="UP000231436"/>
    </source>
</evidence>
<evidence type="ECO:0000256" key="7">
    <source>
        <dbReference type="ARBA" id="ARBA00022679"/>
    </source>
</evidence>
<keyword evidence="12" id="KW-0630">Potassium</keyword>
<evidence type="ECO:0000259" key="13">
    <source>
        <dbReference type="Pfam" id="PF00438"/>
    </source>
</evidence>
<dbReference type="SUPFAM" id="SSF55973">
    <property type="entry name" value="S-adenosylmethionine synthetase"/>
    <property type="match status" value="3"/>
</dbReference>
<evidence type="ECO:0000256" key="5">
    <source>
        <dbReference type="ARBA" id="ARBA00012828"/>
    </source>
</evidence>
<dbReference type="Proteomes" id="UP000231436">
    <property type="component" value="Unassembled WGS sequence"/>
</dbReference>
<evidence type="ECO:0000259" key="15">
    <source>
        <dbReference type="Pfam" id="PF02773"/>
    </source>
</evidence>
<keyword evidence="6" id="KW-0554">One-carbon metabolism</keyword>
<dbReference type="Gene3D" id="3.30.300.10">
    <property type="match status" value="3"/>
</dbReference>
<dbReference type="Pfam" id="PF02773">
    <property type="entry name" value="S-AdoMet_synt_C"/>
    <property type="match status" value="1"/>
</dbReference>
<dbReference type="Pfam" id="PF00438">
    <property type="entry name" value="S-AdoMet_synt_N"/>
    <property type="match status" value="1"/>
</dbReference>
<dbReference type="GO" id="GO:0046872">
    <property type="term" value="F:metal ion binding"/>
    <property type="evidence" value="ECO:0007669"/>
    <property type="project" value="UniProtKB-KW"/>
</dbReference>
<dbReference type="Pfam" id="PF02772">
    <property type="entry name" value="S-AdoMet_synt_M"/>
    <property type="match status" value="1"/>
</dbReference>
<reference evidence="17" key="1">
    <citation type="submission" date="2017-09" db="EMBL/GenBank/DDBJ databases">
        <title>Depth-based differentiation of microbial function through sediment-hosted aquifers and enrichment of novel symbionts in the deep terrestrial subsurface.</title>
        <authorList>
            <person name="Probst A.J."/>
            <person name="Ladd B."/>
            <person name="Jarett J.K."/>
            <person name="Geller-Mcgrath D.E."/>
            <person name="Sieber C.M.K."/>
            <person name="Emerson J.B."/>
            <person name="Anantharaman K."/>
            <person name="Thomas B.C."/>
            <person name="Malmstrom R."/>
            <person name="Stieglmeier M."/>
            <person name="Klingl A."/>
            <person name="Woyke T."/>
            <person name="Ryan C.M."/>
            <person name="Banfield J.F."/>
        </authorList>
    </citation>
    <scope>NUCLEOTIDE SEQUENCE [LARGE SCALE GENOMIC DNA]</scope>
</reference>
<sequence length="320" mass="34152">MPLLPSIYTVESVTKGHPDRVCDQIADRILQEITAQDPSARVAVEVFGCKGVLTIGGEVTTHAQVDYAGLAREVLDAVAYDPVEIRLHLIEQSSQIGGAVSEGGAGDQGIMYGYATSETQSGLPLGVELSRALTDGLERLRESGELPWLKSDGKSQVTIRDGQPEVIVVSAQHDENVSLEEVREELLKQISPLLFKEGMGVVTEPRYLINPAGAWSTGGFNADSGLTGRKLAVDGYGGVLPGGGGSTHGKDNSKVDRSATHKAREVALKIVQEGLAKEVLISVAYAIGVDEPVMLHAINENHEDITHLLDAEVFRASNLR</sequence>
<evidence type="ECO:0000259" key="14">
    <source>
        <dbReference type="Pfam" id="PF02772"/>
    </source>
</evidence>
<dbReference type="InterPro" id="IPR002133">
    <property type="entry name" value="S-AdoMet_synthetase"/>
</dbReference>
<evidence type="ECO:0000313" key="16">
    <source>
        <dbReference type="EMBL" id="PJE76613.1"/>
    </source>
</evidence>
<comment type="similarity">
    <text evidence="4">Belongs to the AdoMet synthase family.</text>
</comment>
<dbReference type="AlphaFoldDB" id="A0A2M8LGP2"/>
<proteinExistence type="inferred from homology"/>
<dbReference type="InterPro" id="IPR022630">
    <property type="entry name" value="S-AdoMet_synt_C"/>
</dbReference>
<keyword evidence="8" id="KW-0479">Metal-binding</keyword>
<keyword evidence="10" id="KW-0067">ATP-binding</keyword>
<accession>A0A2M8LGP2</accession>
<evidence type="ECO:0000256" key="3">
    <source>
        <dbReference type="ARBA" id="ARBA00005224"/>
    </source>
</evidence>
<organism evidence="16 17">
    <name type="scientific">Candidatus Uhrbacteria bacterium CG10_big_fil_rev_8_21_14_0_10_48_16</name>
    <dbReference type="NCBI Taxonomy" id="1975038"/>
    <lineage>
        <taxon>Bacteria</taxon>
        <taxon>Candidatus Uhriibacteriota</taxon>
    </lineage>
</organism>
<dbReference type="GO" id="GO:0005524">
    <property type="term" value="F:ATP binding"/>
    <property type="evidence" value="ECO:0007669"/>
    <property type="project" value="UniProtKB-KW"/>
</dbReference>
<dbReference type="GO" id="GO:0004478">
    <property type="term" value="F:methionine adenosyltransferase activity"/>
    <property type="evidence" value="ECO:0007669"/>
    <property type="project" value="UniProtKB-EC"/>
</dbReference>
<dbReference type="InterPro" id="IPR022631">
    <property type="entry name" value="ADOMET_SYNTHASE_CS"/>
</dbReference>
<feature type="domain" description="S-adenosylmethionine synthetase N-terminal" evidence="13">
    <location>
        <begin position="7"/>
        <end position="88"/>
    </location>
</feature>
<feature type="domain" description="S-adenosylmethionine synthetase C-terminal" evidence="15">
    <location>
        <begin position="218"/>
        <end position="297"/>
    </location>
</feature>
<comment type="cofactor">
    <cofactor evidence="1">
        <name>Mg(2+)</name>
        <dbReference type="ChEBI" id="CHEBI:18420"/>
    </cofactor>
</comment>
<name>A0A2M8LGP2_9BACT</name>
<keyword evidence="7 16" id="KW-0808">Transferase</keyword>
<keyword evidence="9" id="KW-0547">Nucleotide-binding</keyword>
<dbReference type="EC" id="2.5.1.6" evidence="5"/>